<sequence length="232" mass="25638">MMTLLIIRLMAETEKIDQPLEPLRVMDAKISEILEILRRHFSCIPDFRHMAGLKVRISGSLRFESEPFNRLQGGDSSMSGIDGVDALPAIYAIVLNFSSSAPYGTIPSCHAPFFPDQMVSLNEVPVENGSREKDSIGSPVTIVLEPTPGLVEVSLRHAESGRIIYGQLRSITIGIEDMFLKAIVPPSIIEDEIPAYYLDLFNAGSLGGVWYVFKHRRQGSCSNQQNSICQVA</sequence>
<dbReference type="Proteomes" id="UP001164539">
    <property type="component" value="Chromosome 9"/>
</dbReference>
<keyword evidence="2" id="KW-1185">Reference proteome</keyword>
<accession>A0ACC1XFL6</accession>
<evidence type="ECO:0000313" key="2">
    <source>
        <dbReference type="Proteomes" id="UP001164539"/>
    </source>
</evidence>
<proteinExistence type="predicted"/>
<protein>
    <submittedName>
        <fullName evidence="1">AP-5 complex subunit beta-1</fullName>
    </submittedName>
</protein>
<dbReference type="EMBL" id="CM051402">
    <property type="protein sequence ID" value="KAJ4710028.1"/>
    <property type="molecule type" value="Genomic_DNA"/>
</dbReference>
<name>A0ACC1XFL6_MELAZ</name>
<organism evidence="1 2">
    <name type="scientific">Melia azedarach</name>
    <name type="common">Chinaberry tree</name>
    <dbReference type="NCBI Taxonomy" id="155640"/>
    <lineage>
        <taxon>Eukaryota</taxon>
        <taxon>Viridiplantae</taxon>
        <taxon>Streptophyta</taxon>
        <taxon>Embryophyta</taxon>
        <taxon>Tracheophyta</taxon>
        <taxon>Spermatophyta</taxon>
        <taxon>Magnoliopsida</taxon>
        <taxon>eudicotyledons</taxon>
        <taxon>Gunneridae</taxon>
        <taxon>Pentapetalae</taxon>
        <taxon>rosids</taxon>
        <taxon>malvids</taxon>
        <taxon>Sapindales</taxon>
        <taxon>Meliaceae</taxon>
        <taxon>Melia</taxon>
    </lineage>
</organism>
<evidence type="ECO:0000313" key="1">
    <source>
        <dbReference type="EMBL" id="KAJ4710028.1"/>
    </source>
</evidence>
<comment type="caution">
    <text evidence="1">The sequence shown here is derived from an EMBL/GenBank/DDBJ whole genome shotgun (WGS) entry which is preliminary data.</text>
</comment>
<reference evidence="1 2" key="1">
    <citation type="journal article" date="2023" name="Science">
        <title>Complex scaffold remodeling in plant triterpene biosynthesis.</title>
        <authorList>
            <person name="De La Pena R."/>
            <person name="Hodgson H."/>
            <person name="Liu J.C."/>
            <person name="Stephenson M.J."/>
            <person name="Martin A.C."/>
            <person name="Owen C."/>
            <person name="Harkess A."/>
            <person name="Leebens-Mack J."/>
            <person name="Jimenez L.E."/>
            <person name="Osbourn A."/>
            <person name="Sattely E.S."/>
        </authorList>
    </citation>
    <scope>NUCLEOTIDE SEQUENCE [LARGE SCALE GENOMIC DNA]</scope>
    <source>
        <strain evidence="2">cv. JPN11</strain>
        <tissue evidence="1">Leaf</tissue>
    </source>
</reference>
<gene>
    <name evidence="1" type="ORF">OWV82_016262</name>
</gene>